<dbReference type="Gene3D" id="3.40.50.2300">
    <property type="match status" value="1"/>
</dbReference>
<gene>
    <name evidence="6" type="primary">pleD</name>
    <name evidence="6" type="ORF">TRM7557_00310</name>
</gene>
<dbReference type="STRING" id="928856.SAMN04488049_10951"/>
<dbReference type="PROSITE" id="PS50887">
    <property type="entry name" value="GGDEF"/>
    <property type="match status" value="1"/>
</dbReference>
<dbReference type="FunFam" id="3.30.70.270:FF:000001">
    <property type="entry name" value="Diguanylate cyclase domain protein"/>
    <property type="match status" value="1"/>
</dbReference>
<dbReference type="PROSITE" id="PS50110">
    <property type="entry name" value="RESPONSE_REGULATORY"/>
    <property type="match status" value="1"/>
</dbReference>
<evidence type="ECO:0000256" key="2">
    <source>
        <dbReference type="ARBA" id="ARBA00034247"/>
    </source>
</evidence>
<dbReference type="SUPFAM" id="SSF55073">
    <property type="entry name" value="Nucleotide cyclase"/>
    <property type="match status" value="1"/>
</dbReference>
<dbReference type="OrthoDB" id="9812260at2"/>
<dbReference type="GO" id="GO:0052621">
    <property type="term" value="F:diguanylate cyclase activity"/>
    <property type="evidence" value="ECO:0007669"/>
    <property type="project" value="UniProtKB-EC"/>
</dbReference>
<evidence type="ECO:0000313" key="6">
    <source>
        <dbReference type="EMBL" id="CUH75283.1"/>
    </source>
</evidence>
<dbReference type="InterPro" id="IPR029787">
    <property type="entry name" value="Nucleotide_cyclase"/>
</dbReference>
<dbReference type="InterPro" id="IPR050469">
    <property type="entry name" value="Diguanylate_Cyclase"/>
</dbReference>
<dbReference type="GO" id="GO:0000160">
    <property type="term" value="P:phosphorelay signal transduction system"/>
    <property type="evidence" value="ECO:0007669"/>
    <property type="project" value="InterPro"/>
</dbReference>
<dbReference type="InterPro" id="IPR000160">
    <property type="entry name" value="GGDEF_dom"/>
</dbReference>
<protein>
    <recommendedName>
        <fullName evidence="1">diguanylate cyclase</fullName>
        <ecNumber evidence="1">2.7.7.65</ecNumber>
    </recommendedName>
</protein>
<keyword evidence="7" id="KW-1185">Reference proteome</keyword>
<dbReference type="AlphaFoldDB" id="A0A0P1G128"/>
<dbReference type="PANTHER" id="PTHR45138:SF9">
    <property type="entry name" value="DIGUANYLATE CYCLASE DGCM-RELATED"/>
    <property type="match status" value="1"/>
</dbReference>
<dbReference type="InterPro" id="IPR043128">
    <property type="entry name" value="Rev_trsase/Diguanyl_cyclase"/>
</dbReference>
<reference evidence="6 7" key="1">
    <citation type="submission" date="2015-09" db="EMBL/GenBank/DDBJ databases">
        <authorList>
            <consortium name="Swine Surveillance"/>
        </authorList>
    </citation>
    <scope>NUCLEOTIDE SEQUENCE [LARGE SCALE GENOMIC DNA]</scope>
    <source>
        <strain evidence="6 7">CECT 7557</strain>
    </source>
</reference>
<evidence type="ECO:0000256" key="3">
    <source>
        <dbReference type="PROSITE-ProRule" id="PRU00169"/>
    </source>
</evidence>
<dbReference type="EMBL" id="CYSD01000012">
    <property type="protein sequence ID" value="CUH75283.1"/>
    <property type="molecule type" value="Genomic_DNA"/>
</dbReference>
<accession>A0A0P1G128</accession>
<organism evidence="6 7">
    <name type="scientific">Tritonibacter multivorans</name>
    <dbReference type="NCBI Taxonomy" id="928856"/>
    <lineage>
        <taxon>Bacteria</taxon>
        <taxon>Pseudomonadati</taxon>
        <taxon>Pseudomonadota</taxon>
        <taxon>Alphaproteobacteria</taxon>
        <taxon>Rhodobacterales</taxon>
        <taxon>Paracoccaceae</taxon>
        <taxon>Tritonibacter</taxon>
    </lineage>
</organism>
<evidence type="ECO:0000313" key="7">
    <source>
        <dbReference type="Proteomes" id="UP000052022"/>
    </source>
</evidence>
<dbReference type="NCBIfam" id="TIGR00254">
    <property type="entry name" value="GGDEF"/>
    <property type="match status" value="1"/>
</dbReference>
<dbReference type="RefSeq" id="WP_058288459.1">
    <property type="nucleotide sequence ID" value="NZ_CYSD01000012.1"/>
</dbReference>
<proteinExistence type="predicted"/>
<dbReference type="SUPFAM" id="SSF52172">
    <property type="entry name" value="CheY-like"/>
    <property type="match status" value="1"/>
</dbReference>
<dbReference type="SMART" id="SM00267">
    <property type="entry name" value="GGDEF"/>
    <property type="match status" value="1"/>
</dbReference>
<dbReference type="Proteomes" id="UP000052022">
    <property type="component" value="Unassembled WGS sequence"/>
</dbReference>
<dbReference type="InterPro" id="IPR011006">
    <property type="entry name" value="CheY-like_superfamily"/>
</dbReference>
<dbReference type="PANTHER" id="PTHR45138">
    <property type="entry name" value="REGULATORY COMPONENTS OF SENSORY TRANSDUCTION SYSTEM"/>
    <property type="match status" value="1"/>
</dbReference>
<feature type="domain" description="Response regulatory" evidence="4">
    <location>
        <begin position="4"/>
        <end position="116"/>
    </location>
</feature>
<dbReference type="CDD" id="cd01949">
    <property type="entry name" value="GGDEF"/>
    <property type="match status" value="1"/>
</dbReference>
<dbReference type="EC" id="2.7.7.65" evidence="1"/>
<evidence type="ECO:0000259" key="5">
    <source>
        <dbReference type="PROSITE" id="PS50887"/>
    </source>
</evidence>
<comment type="caution">
    <text evidence="3">Lacks conserved residue(s) required for the propagation of feature annotation.</text>
</comment>
<dbReference type="InterPro" id="IPR001789">
    <property type="entry name" value="Sig_transdc_resp-reg_receiver"/>
</dbReference>
<dbReference type="Gene3D" id="3.30.70.270">
    <property type="match status" value="1"/>
</dbReference>
<comment type="catalytic activity">
    <reaction evidence="2">
        <text>2 GTP = 3',3'-c-di-GMP + 2 diphosphate</text>
        <dbReference type="Rhea" id="RHEA:24898"/>
        <dbReference type="ChEBI" id="CHEBI:33019"/>
        <dbReference type="ChEBI" id="CHEBI:37565"/>
        <dbReference type="ChEBI" id="CHEBI:58805"/>
        <dbReference type="EC" id="2.7.7.65"/>
    </reaction>
</comment>
<dbReference type="Pfam" id="PF00990">
    <property type="entry name" value="GGDEF"/>
    <property type="match status" value="1"/>
</dbReference>
<evidence type="ECO:0000256" key="1">
    <source>
        <dbReference type="ARBA" id="ARBA00012528"/>
    </source>
</evidence>
<feature type="domain" description="GGDEF" evidence="5">
    <location>
        <begin position="319"/>
        <end position="454"/>
    </location>
</feature>
<name>A0A0P1G128_9RHOB</name>
<sequence length="459" mass="48575">MQGTILVIDGAATGRMALKAQLTAACFRVVQADSIAMAVKQGLAQRPDLILSACSLPDGSVERAKTAFLRHHRLAEVPMIALGAADRLTLLEAGIDEVLPLPLDEVMLQARIRSLLRRDGLADALELDNQGLTLPRRANAGLAEPSGAIALVTADLQLAQKWKTRLSARLYHGFQAFQIGAIQPLMAEPVPEVIVIEVNQHSAGAALRLLADLRARASTRGSVVIAVPNADTPAALQDLAAEALDRGAHDVLPAGFDSHELGLRISAQLAHKRRADQLRSSLRDGLRAAMEDPLTGLKNRRFATPFLDQLAQNADAQANPFAVLVADLDHFKAVNDQYGHPVGDAVLVEAARRLKACLRASDLLARVGGEEFMAVLPRTSAGAASEMAAQLCAAIHAQPFCVNGKTLSVTVSIGLTLGGGTRPTRDRQTLVAEADQALYAAKAGGRNRVEIFSGIPAAA</sequence>
<evidence type="ECO:0000259" key="4">
    <source>
        <dbReference type="PROSITE" id="PS50110"/>
    </source>
</evidence>